<dbReference type="STRING" id="111780.Sta7437_0273"/>
<gene>
    <name evidence="6" type="ordered locus">Sta7437_0273</name>
</gene>
<dbReference type="eggNOG" id="COG0457">
    <property type="taxonomic scope" value="Bacteria"/>
</dbReference>
<dbReference type="KEGG" id="scs:Sta7437_0273"/>
<dbReference type="PATRIC" id="fig|111780.3.peg.282"/>
<dbReference type="PANTHER" id="PTHR45188">
    <property type="entry name" value="DNAJ PROTEIN P58IPK HOMOLOG"/>
    <property type="match status" value="1"/>
</dbReference>
<dbReference type="PRINTS" id="PR00625">
    <property type="entry name" value="JDOMAIN"/>
</dbReference>
<dbReference type="PANTHER" id="PTHR45188:SF2">
    <property type="entry name" value="DNAJ HOMOLOG SUBFAMILY C MEMBER 7"/>
    <property type="match status" value="1"/>
</dbReference>
<evidence type="ECO:0000256" key="1">
    <source>
        <dbReference type="ARBA" id="ARBA00022737"/>
    </source>
</evidence>
<proteinExistence type="predicted"/>
<dbReference type="InterPro" id="IPR036869">
    <property type="entry name" value="J_dom_sf"/>
</dbReference>
<dbReference type="PROSITE" id="PS50005">
    <property type="entry name" value="TPR"/>
    <property type="match status" value="1"/>
</dbReference>
<dbReference type="OrthoDB" id="9779889at2"/>
<dbReference type="SMART" id="SM00271">
    <property type="entry name" value="DnaJ"/>
    <property type="match status" value="1"/>
</dbReference>
<reference evidence="7" key="1">
    <citation type="journal article" date="2013" name="Proc. Natl. Acad. Sci. U.S.A.">
        <title>Improving the coverage of the cyanobacterial phylum using diversity-driven genome sequencing.</title>
        <authorList>
            <person name="Shih P.M."/>
            <person name="Wu D."/>
            <person name="Latifi A."/>
            <person name="Axen S.D."/>
            <person name="Fewer D.P."/>
            <person name="Talla E."/>
            <person name="Calteau A."/>
            <person name="Cai F."/>
            <person name="Tandeau de Marsac N."/>
            <person name="Rippka R."/>
            <person name="Herdman M."/>
            <person name="Sivonen K."/>
            <person name="Coursin T."/>
            <person name="Laurent T."/>
            <person name="Goodwin L."/>
            <person name="Nolan M."/>
            <person name="Davenport K.W."/>
            <person name="Han C.S."/>
            <person name="Rubin E.M."/>
            <person name="Eisen J.A."/>
            <person name="Woyke T."/>
            <person name="Gugger M."/>
            <person name="Kerfeld C.A."/>
        </authorList>
    </citation>
    <scope>NUCLEOTIDE SEQUENCE [LARGE SCALE GENOMIC DNA]</scope>
    <source>
        <strain evidence="7">ATCC 29371 / PCC 7437</strain>
    </source>
</reference>
<dbReference type="InterPro" id="IPR019734">
    <property type="entry name" value="TPR_rpt"/>
</dbReference>
<accession>K9XMZ4</accession>
<evidence type="ECO:0000313" key="6">
    <source>
        <dbReference type="EMBL" id="AFZ33888.1"/>
    </source>
</evidence>
<dbReference type="EMBL" id="CP003653">
    <property type="protein sequence ID" value="AFZ33888.1"/>
    <property type="molecule type" value="Genomic_DNA"/>
</dbReference>
<keyword evidence="1" id="KW-0677">Repeat</keyword>
<dbReference type="InterPro" id="IPR001623">
    <property type="entry name" value="DnaJ_domain"/>
</dbReference>
<feature type="transmembrane region" description="Helical" evidence="4">
    <location>
        <begin position="378"/>
        <end position="398"/>
    </location>
</feature>
<dbReference type="InterPro" id="IPR011990">
    <property type="entry name" value="TPR-like_helical_dom_sf"/>
</dbReference>
<keyword evidence="4" id="KW-0472">Membrane</keyword>
<organism evidence="6 7">
    <name type="scientific">Stanieria cyanosphaera (strain ATCC 29371 / PCC 7437)</name>
    <dbReference type="NCBI Taxonomy" id="111780"/>
    <lineage>
        <taxon>Bacteria</taxon>
        <taxon>Bacillati</taxon>
        <taxon>Cyanobacteriota</taxon>
        <taxon>Cyanophyceae</taxon>
        <taxon>Pleurocapsales</taxon>
        <taxon>Dermocarpellaceae</taxon>
        <taxon>Stanieria</taxon>
    </lineage>
</organism>
<dbReference type="Gene3D" id="1.25.40.10">
    <property type="entry name" value="Tetratricopeptide repeat domain"/>
    <property type="match status" value="2"/>
</dbReference>
<keyword evidence="7" id="KW-1185">Reference proteome</keyword>
<evidence type="ECO:0000313" key="7">
    <source>
        <dbReference type="Proteomes" id="UP000010473"/>
    </source>
</evidence>
<keyword evidence="4" id="KW-1133">Transmembrane helix</keyword>
<evidence type="ECO:0000256" key="2">
    <source>
        <dbReference type="ARBA" id="ARBA00022803"/>
    </source>
</evidence>
<dbReference type="SUPFAM" id="SSF48452">
    <property type="entry name" value="TPR-like"/>
    <property type="match status" value="1"/>
</dbReference>
<dbReference type="SUPFAM" id="SSF46565">
    <property type="entry name" value="Chaperone J-domain"/>
    <property type="match status" value="1"/>
</dbReference>
<dbReference type="Proteomes" id="UP000010473">
    <property type="component" value="Chromosome"/>
</dbReference>
<dbReference type="Pfam" id="PF00226">
    <property type="entry name" value="DnaJ"/>
    <property type="match status" value="1"/>
</dbReference>
<dbReference type="PROSITE" id="PS00636">
    <property type="entry name" value="DNAJ_1"/>
    <property type="match status" value="1"/>
</dbReference>
<keyword evidence="2 3" id="KW-0802">TPR repeat</keyword>
<protein>
    <submittedName>
        <fullName evidence="6">Heat shock protein DnaJ domain protein</fullName>
    </submittedName>
</protein>
<evidence type="ECO:0000259" key="5">
    <source>
        <dbReference type="PROSITE" id="PS50076"/>
    </source>
</evidence>
<dbReference type="PROSITE" id="PS50076">
    <property type="entry name" value="DNAJ_2"/>
    <property type="match status" value="1"/>
</dbReference>
<name>K9XMZ4_STAC7</name>
<dbReference type="InterPro" id="IPR018253">
    <property type="entry name" value="DnaJ_domain_CS"/>
</dbReference>
<feature type="transmembrane region" description="Helical" evidence="4">
    <location>
        <begin position="349"/>
        <end position="372"/>
    </location>
</feature>
<keyword evidence="4" id="KW-0812">Transmembrane</keyword>
<dbReference type="SMART" id="SM00028">
    <property type="entry name" value="TPR"/>
    <property type="match status" value="4"/>
</dbReference>
<feature type="transmembrane region" description="Helical" evidence="4">
    <location>
        <begin position="289"/>
        <end position="310"/>
    </location>
</feature>
<dbReference type="HOGENOM" id="CLU_628385_0_0_3"/>
<evidence type="ECO:0000256" key="4">
    <source>
        <dbReference type="SAM" id="Phobius"/>
    </source>
</evidence>
<feature type="domain" description="J" evidence="5">
    <location>
        <begin position="6"/>
        <end position="71"/>
    </location>
</feature>
<dbReference type="Gene3D" id="1.10.287.110">
    <property type="entry name" value="DnaJ domain"/>
    <property type="match status" value="1"/>
</dbReference>
<feature type="transmembrane region" description="Helical" evidence="4">
    <location>
        <begin position="316"/>
        <end position="337"/>
    </location>
</feature>
<feature type="transmembrane region" description="Helical" evidence="4">
    <location>
        <begin position="410"/>
        <end position="429"/>
    </location>
</feature>
<dbReference type="eggNOG" id="COG0484">
    <property type="taxonomic scope" value="Bacteria"/>
</dbReference>
<dbReference type="CDD" id="cd06257">
    <property type="entry name" value="DnaJ"/>
    <property type="match status" value="1"/>
</dbReference>
<feature type="repeat" description="TPR" evidence="3">
    <location>
        <begin position="87"/>
        <end position="120"/>
    </location>
</feature>
<dbReference type="AlphaFoldDB" id="K9XMZ4"/>
<keyword evidence="6" id="KW-0346">Stress response</keyword>
<dbReference type="RefSeq" id="WP_015191561.1">
    <property type="nucleotide sequence ID" value="NC_019748.1"/>
</dbReference>
<evidence type="ECO:0000256" key="3">
    <source>
        <dbReference type="PROSITE-ProRule" id="PRU00339"/>
    </source>
</evidence>
<sequence>MAKTEDYYFILQVSSDASIQDIKASFRRLARQYHPDLNPNDLVAAEKFKLISQAYNVLSDTTKRRRYDRERAFTNQTSRIKNSASTSQDYYFKGVQKSQQREYQRAIDYYTKAIELDTNFVEAYLKRCEMRYKLGDNQGVLEDCSRVLEIDMTVGKAHYYQGRARYRLGYTQSAIASYTQAIYHEKSYAQAYYYRGIAYRDLKDSIPAVEDLHTAAELFRLQGNHSAYRLTKKNIQALNPKNWQINDLFGWSGNLLSNVLTSLVIYLFNPGGGLLPAFARLEKQQAMEVGIIYAALTNLFFLNGIYMIWAETNFPWLELLLLGSIPFFSLIIIANLMRNFCRGSGGIEGDIFIVGAALIPLGLMTLILGFIVPLSLNLLIIILLIYGFCYSILTFYAGCTQIWNISEAKAALIVPSMLIISGSLVYFAFTTLVRAT</sequence>